<feature type="compositionally biased region" description="Low complexity" evidence="1">
    <location>
        <begin position="945"/>
        <end position="956"/>
    </location>
</feature>
<dbReference type="PANTHER" id="PTHR48125">
    <property type="entry name" value="LP07818P1"/>
    <property type="match status" value="1"/>
</dbReference>
<feature type="region of interest" description="Disordered" evidence="1">
    <location>
        <begin position="793"/>
        <end position="1004"/>
    </location>
</feature>
<feature type="compositionally biased region" description="Pro residues" evidence="1">
    <location>
        <begin position="1117"/>
        <end position="1128"/>
    </location>
</feature>
<feature type="compositionally biased region" description="Polar residues" evidence="1">
    <location>
        <begin position="826"/>
        <end position="836"/>
    </location>
</feature>
<feature type="compositionally biased region" description="Low complexity" evidence="1">
    <location>
        <begin position="8"/>
        <end position="21"/>
    </location>
</feature>
<reference evidence="2" key="2">
    <citation type="submission" date="2021-10" db="EMBL/GenBank/DDBJ databases">
        <title>Phylogenomics reveals ancestral predisposition of the termite-cultivated fungus Termitomyces towards a domesticated lifestyle.</title>
        <authorList>
            <person name="Auxier B."/>
            <person name="Grum-Grzhimaylo A."/>
            <person name="Cardenas M.E."/>
            <person name="Lodge J.D."/>
            <person name="Laessoe T."/>
            <person name="Pedersen O."/>
            <person name="Smith M.E."/>
            <person name="Kuyper T.W."/>
            <person name="Franco-Molano E.A."/>
            <person name="Baroni T.J."/>
            <person name="Aanen D.K."/>
        </authorList>
    </citation>
    <scope>NUCLEOTIDE SEQUENCE</scope>
    <source>
        <strain evidence="2">D49</strain>
    </source>
</reference>
<feature type="compositionally biased region" description="Basic and acidic residues" evidence="1">
    <location>
        <begin position="95"/>
        <end position="107"/>
    </location>
</feature>
<feature type="compositionally biased region" description="Basic and acidic residues" evidence="1">
    <location>
        <begin position="906"/>
        <end position="919"/>
    </location>
</feature>
<feature type="compositionally biased region" description="Low complexity" evidence="1">
    <location>
        <begin position="556"/>
        <end position="573"/>
    </location>
</feature>
<dbReference type="PANTHER" id="PTHR48125:SF10">
    <property type="entry name" value="OS12G0136300 PROTEIN"/>
    <property type="match status" value="1"/>
</dbReference>
<feature type="compositionally biased region" description="Low complexity" evidence="1">
    <location>
        <begin position="1146"/>
        <end position="1164"/>
    </location>
</feature>
<feature type="compositionally biased region" description="Polar residues" evidence="1">
    <location>
        <begin position="427"/>
        <end position="441"/>
    </location>
</feature>
<feature type="region of interest" description="Disordered" evidence="1">
    <location>
        <begin position="1"/>
        <end position="338"/>
    </location>
</feature>
<dbReference type="EMBL" id="JABCKI010006156">
    <property type="protein sequence ID" value="KAG5635179.1"/>
    <property type="molecule type" value="Genomic_DNA"/>
</dbReference>
<feature type="compositionally biased region" description="Low complexity" evidence="1">
    <location>
        <begin position="692"/>
        <end position="704"/>
    </location>
</feature>
<protein>
    <submittedName>
        <fullName evidence="2">Uncharacterized protein</fullName>
    </submittedName>
</protein>
<dbReference type="OrthoDB" id="3364707at2759"/>
<dbReference type="Proteomes" id="UP000717328">
    <property type="component" value="Unassembled WGS sequence"/>
</dbReference>
<feature type="compositionally biased region" description="Polar residues" evidence="1">
    <location>
        <begin position="1177"/>
        <end position="1191"/>
    </location>
</feature>
<feature type="compositionally biased region" description="Basic and acidic residues" evidence="1">
    <location>
        <begin position="603"/>
        <end position="627"/>
    </location>
</feature>
<feature type="compositionally biased region" description="Low complexity" evidence="1">
    <location>
        <begin position="840"/>
        <end position="858"/>
    </location>
</feature>
<evidence type="ECO:0000256" key="1">
    <source>
        <dbReference type="SAM" id="MobiDB-lite"/>
    </source>
</evidence>
<feature type="compositionally biased region" description="Basic and acidic residues" evidence="1">
    <location>
        <begin position="198"/>
        <end position="209"/>
    </location>
</feature>
<sequence>MSAGTRFASSSATSLPTTSPTNQATYPYPFHSSSQPQPRPSSPSPSLALDMRRLLAKPAPATRNLPHSSYAYSGSDSELSFSDGGSSMGVGATSRRKEAGRDADGMIERGMSTLRDLSFDHGSPLNLSLELQPASPRAPKAAMALSPSSSRSRSRSRSRTRSEGGVLDGVEDPPAPRTIKHKTSMSLLLRGLVYPSGEDAKEKEKEKRPRNVLRKQPSMGGMSSSHSQPSSTANSSPSPSSSSPSSISFTSRPKYQRHATSPHPASLTPAMRSPLPPLTPRSPLTPSTMLVGSPATPLSVGHTSLDQELARAGSDAGGGHSGEASQTDQDGGAPSVRVTHVDGDVQSSILFTSALDPLLALSTFALCLPLSLGLPHALYFPLTLQLARPFSLALSPRFTTLPIPPPDRKPQQHAQQLPLTPGIMPARSSSLTPATTPARSSSLTPAAAVAAAYKRQTALYADYERVLGPEDVADSSNLERVLSRGRDDIEPQSPSSKQPMGKGATDGDGDEEDNGDHAPYYTVFGSSAGRVVAVGTPEDFMSWEYAGILGRRSTVTSGANTSPSSGSGSGLKTLSRKMSERWRRGDKEPERDITGRRGVSMSVDRELGREKEKVKEKGRPSLQERRVATSASTSGRNSKRLTMSGPGGSMGNRRSLRLSIDKFPDELGVLSQGQKDDLELDTTEERLAVPKNTGNSSGPGQSPTSGGGNRIWKLMKRLSSGGLRDKFTYDEEEPPPVPALPKEYASPSPRIAEPREKDRSLPPTPRVVPMHSPSGSISGFAKVVRKKASIVLGVASPGPVTPTRSPLNPTASLPRSPMPSSAYPISPTTPSSQPLPNNARPSTTTRSSSPYSSDVASSRFFSASGSIQRHASAHSSASSLLHDEFGSQPPPVPILHVGQHIIPPRELGRMHSDEGHGLSEESSTAPSSATRASNPYHVDLRQKHSSPSSSSQQHPQTPSPHPRQLTPRKSPSSNPLKKLKLVLPPLPPLMTTNAGSSPKPRRSDDWMIVHTPAAELVSLPLPPRRGSQTQTQIQVDIETPKPGASWGGQPSASAAVAEDDIKWEKAWGNPDRDVDDDEEESRSSSPLIPSFSTANAINTFPTRRTSTDLRRSRPSPVSIPSPREPFPVPILTALGPSLPVPRAARRSLPSSRSTPTSPTSPTLRHVGVPAYEALLPANSSLPRLSTNTNGSDNRRSTGAHSTTSSATVTQPRRRSSSYFSLALSNSPPPVSPTSPASPPRLMTFREMGTAEVLTEQEKAARWDDLLERSARAGGTLHLDMGGRSGEHGLRSDRLRFSEISEIVSL</sequence>
<feature type="compositionally biased region" description="Basic and acidic residues" evidence="1">
    <location>
        <begin position="577"/>
        <end position="595"/>
    </location>
</feature>
<accession>A0A9P7FQK2</accession>
<feature type="region of interest" description="Disordered" evidence="1">
    <location>
        <begin position="401"/>
        <end position="441"/>
    </location>
</feature>
<feature type="compositionally biased region" description="Low complexity" evidence="1">
    <location>
        <begin position="920"/>
        <end position="933"/>
    </location>
</feature>
<name>A0A9P7FQK2_9AGAR</name>
<feature type="compositionally biased region" description="Pro residues" evidence="1">
    <location>
        <begin position="1226"/>
        <end position="1238"/>
    </location>
</feature>
<feature type="compositionally biased region" description="Polar residues" evidence="1">
    <location>
        <begin position="65"/>
        <end position="85"/>
    </location>
</feature>
<comment type="caution">
    <text evidence="2">The sequence shown here is derived from an EMBL/GenBank/DDBJ whole genome shotgun (WGS) entry which is preliminary data.</text>
</comment>
<feature type="compositionally biased region" description="Polar residues" evidence="1">
    <location>
        <begin position="859"/>
        <end position="869"/>
    </location>
</feature>
<reference evidence="2" key="1">
    <citation type="submission" date="2021-02" db="EMBL/GenBank/DDBJ databases">
        <authorList>
            <person name="Nieuwenhuis M."/>
            <person name="Van De Peppel L.J.J."/>
        </authorList>
    </citation>
    <scope>NUCLEOTIDE SEQUENCE</scope>
    <source>
        <strain evidence="2">D49</strain>
    </source>
</reference>
<proteinExistence type="predicted"/>
<feature type="region of interest" description="Disordered" evidence="1">
    <location>
        <begin position="483"/>
        <end position="522"/>
    </location>
</feature>
<feature type="compositionally biased region" description="Polar residues" evidence="1">
    <location>
        <begin position="1086"/>
        <end position="1100"/>
    </location>
</feature>
<feature type="region of interest" description="Disordered" evidence="1">
    <location>
        <begin position="554"/>
        <end position="711"/>
    </location>
</feature>
<keyword evidence="3" id="KW-1185">Reference proteome</keyword>
<feature type="compositionally biased region" description="Low complexity" evidence="1">
    <location>
        <begin position="217"/>
        <end position="253"/>
    </location>
</feature>
<feature type="region of interest" description="Disordered" evidence="1">
    <location>
        <begin position="1039"/>
        <end position="1165"/>
    </location>
</feature>
<evidence type="ECO:0000313" key="3">
    <source>
        <dbReference type="Proteomes" id="UP000717328"/>
    </source>
</evidence>
<feature type="compositionally biased region" description="Low complexity" evidence="1">
    <location>
        <begin position="1196"/>
        <end position="1209"/>
    </location>
</feature>
<feature type="region of interest" description="Disordered" evidence="1">
    <location>
        <begin position="1177"/>
        <end position="1240"/>
    </location>
</feature>
<gene>
    <name evidence="2" type="ORF">H0H81_012131</name>
</gene>
<feature type="compositionally biased region" description="Polar residues" evidence="1">
    <location>
        <begin position="802"/>
        <end position="813"/>
    </location>
</feature>
<evidence type="ECO:0000313" key="2">
    <source>
        <dbReference type="EMBL" id="KAG5635179.1"/>
    </source>
</evidence>
<organism evidence="2 3">
    <name type="scientific">Sphagnurus paluster</name>
    <dbReference type="NCBI Taxonomy" id="117069"/>
    <lineage>
        <taxon>Eukaryota</taxon>
        <taxon>Fungi</taxon>
        <taxon>Dikarya</taxon>
        <taxon>Basidiomycota</taxon>
        <taxon>Agaricomycotina</taxon>
        <taxon>Agaricomycetes</taxon>
        <taxon>Agaricomycetidae</taxon>
        <taxon>Agaricales</taxon>
        <taxon>Tricholomatineae</taxon>
        <taxon>Lyophyllaceae</taxon>
        <taxon>Sphagnurus</taxon>
    </lineage>
</organism>
<feature type="region of interest" description="Disordered" evidence="1">
    <location>
        <begin position="723"/>
        <end position="776"/>
    </location>
</feature>